<protein>
    <submittedName>
        <fullName evidence="2">YbaB/EbfC family DNA-binding protein</fullName>
    </submittedName>
</protein>
<reference evidence="2 3" key="1">
    <citation type="submission" date="2019-11" db="EMBL/GenBank/DDBJ databases">
        <title>Nocardia sp. nov. CT2-14 isolated from soil.</title>
        <authorList>
            <person name="Kanchanasin P."/>
            <person name="Tanasupawat S."/>
            <person name="Yuki M."/>
            <person name="Kudo T."/>
        </authorList>
    </citation>
    <scope>NUCLEOTIDE SEQUENCE [LARGE SCALE GENOMIC DNA]</scope>
    <source>
        <strain evidence="2 3">CT2-14</strain>
    </source>
</reference>
<dbReference type="Gene3D" id="3.30.1310.10">
    <property type="entry name" value="Nucleoid-associated protein YbaB-like domain"/>
    <property type="match status" value="1"/>
</dbReference>
<organism evidence="2 3">
    <name type="scientific">Nocardia aurantiaca</name>
    <dbReference type="NCBI Taxonomy" id="2675850"/>
    <lineage>
        <taxon>Bacteria</taxon>
        <taxon>Bacillati</taxon>
        <taxon>Actinomycetota</taxon>
        <taxon>Actinomycetes</taxon>
        <taxon>Mycobacteriales</taxon>
        <taxon>Nocardiaceae</taxon>
        <taxon>Nocardia</taxon>
    </lineage>
</organism>
<accession>A0A6I3L4L6</accession>
<keyword evidence="2" id="KW-0238">DNA-binding</keyword>
<dbReference type="EMBL" id="WMBB01000013">
    <property type="protein sequence ID" value="MTE16258.1"/>
    <property type="molecule type" value="Genomic_DNA"/>
</dbReference>
<feature type="region of interest" description="Disordered" evidence="1">
    <location>
        <begin position="123"/>
        <end position="153"/>
    </location>
</feature>
<feature type="compositionally biased region" description="Basic and acidic residues" evidence="1">
    <location>
        <begin position="138"/>
        <end position="152"/>
    </location>
</feature>
<comment type="caution">
    <text evidence="2">The sequence shown here is derived from an EMBL/GenBank/DDBJ whole genome shotgun (WGS) entry which is preliminary data.</text>
</comment>
<dbReference type="GO" id="GO:0003677">
    <property type="term" value="F:DNA binding"/>
    <property type="evidence" value="ECO:0007669"/>
    <property type="project" value="UniProtKB-KW"/>
</dbReference>
<sequence length="169" mass="18448">MTNEQGKAELAGLLDEFQVQMHAIAEINRKRTELIASGTGGYKRVTVTVNANGVVIDTKFSEEILDLEPHEIAKAVTEAAQAAAAEMARKNEELMAPLRDSRARIPKLSDLIVGLPDVEDMVPEPLPISTAPPGAPERLSDTNEGADQRFTDVEYIDLNQRSNIAAPEW</sequence>
<dbReference type="AlphaFoldDB" id="A0A6I3L4L6"/>
<evidence type="ECO:0000313" key="2">
    <source>
        <dbReference type="EMBL" id="MTE16258.1"/>
    </source>
</evidence>
<proteinExistence type="predicted"/>
<keyword evidence="3" id="KW-1185">Reference proteome</keyword>
<name>A0A6I3L4L6_9NOCA</name>
<evidence type="ECO:0000313" key="3">
    <source>
        <dbReference type="Proteomes" id="UP000432464"/>
    </source>
</evidence>
<dbReference type="SUPFAM" id="SSF82607">
    <property type="entry name" value="YbaB-like"/>
    <property type="match status" value="1"/>
</dbReference>
<dbReference type="Pfam" id="PF02575">
    <property type="entry name" value="YbaB_DNA_bd"/>
    <property type="match status" value="1"/>
</dbReference>
<dbReference type="RefSeq" id="WP_154790671.1">
    <property type="nucleotide sequence ID" value="NZ_WMBB01000013.1"/>
</dbReference>
<evidence type="ECO:0000256" key="1">
    <source>
        <dbReference type="SAM" id="MobiDB-lite"/>
    </source>
</evidence>
<dbReference type="InterPro" id="IPR004401">
    <property type="entry name" value="YbaB/EbfC"/>
</dbReference>
<dbReference type="Proteomes" id="UP000432464">
    <property type="component" value="Unassembled WGS sequence"/>
</dbReference>
<dbReference type="InterPro" id="IPR036894">
    <property type="entry name" value="YbaB-like_sf"/>
</dbReference>
<gene>
    <name evidence="2" type="ORF">GLP40_26250</name>
</gene>